<evidence type="ECO:0000313" key="4">
    <source>
        <dbReference type="EMBL" id="KAL1232637.1"/>
    </source>
</evidence>
<gene>
    <name evidence="4" type="ORF">TSPI_02018</name>
</gene>
<evidence type="ECO:0000313" key="5">
    <source>
        <dbReference type="Proteomes" id="UP001558632"/>
    </source>
</evidence>
<organism evidence="4 5">
    <name type="scientific">Trichinella spiralis</name>
    <name type="common">Trichina worm</name>
    <dbReference type="NCBI Taxonomy" id="6334"/>
    <lineage>
        <taxon>Eukaryota</taxon>
        <taxon>Metazoa</taxon>
        <taxon>Ecdysozoa</taxon>
        <taxon>Nematoda</taxon>
        <taxon>Enoplea</taxon>
        <taxon>Dorylaimia</taxon>
        <taxon>Trichinellida</taxon>
        <taxon>Trichinellidae</taxon>
        <taxon>Trichinella</taxon>
    </lineage>
</organism>
<evidence type="ECO:0000256" key="2">
    <source>
        <dbReference type="SAM" id="SignalP"/>
    </source>
</evidence>
<reference evidence="4 5" key="1">
    <citation type="submission" date="2024-07" db="EMBL/GenBank/DDBJ databases">
        <title>Enhanced genomic and transcriptomic resources for Trichinella pseudospiralis and T. spiralis underpin the discovery of pronounced molecular differences between stages and species.</title>
        <authorList>
            <person name="Pasi K.K."/>
            <person name="La Rosa G."/>
            <person name="Gomez-Morales M.A."/>
            <person name="Tosini F."/>
            <person name="Sumanam S."/>
            <person name="Young N.D."/>
            <person name="Chang B.C."/>
            <person name="Robin G.B."/>
        </authorList>
    </citation>
    <scope>NUCLEOTIDE SEQUENCE [LARGE SCALE GENOMIC DNA]</scope>
    <source>
        <strain evidence="4">ISS534</strain>
    </source>
</reference>
<dbReference type="Pfam" id="PF23416">
    <property type="entry name" value="DUF7107"/>
    <property type="match status" value="2"/>
</dbReference>
<keyword evidence="2" id="KW-0732">Signal</keyword>
<feature type="domain" description="DUF7107" evidence="3">
    <location>
        <begin position="84"/>
        <end position="131"/>
    </location>
</feature>
<feature type="compositionally biased region" description="Polar residues" evidence="1">
    <location>
        <begin position="174"/>
        <end position="184"/>
    </location>
</feature>
<comment type="caution">
    <text evidence="4">The sequence shown here is derived from an EMBL/GenBank/DDBJ whole genome shotgun (WGS) entry which is preliminary data.</text>
</comment>
<dbReference type="InterPro" id="IPR055531">
    <property type="entry name" value="DUF7107"/>
</dbReference>
<feature type="chain" id="PRO_5046539952" evidence="2">
    <location>
        <begin position="23"/>
        <end position="191"/>
    </location>
</feature>
<evidence type="ECO:0000259" key="3">
    <source>
        <dbReference type="Pfam" id="PF23416"/>
    </source>
</evidence>
<feature type="domain" description="DUF7107" evidence="3">
    <location>
        <begin position="26"/>
        <end position="76"/>
    </location>
</feature>
<proteinExistence type="predicted"/>
<protein>
    <submittedName>
        <fullName evidence="4">Tenascin-N</fullName>
    </submittedName>
</protein>
<sequence length="191" mass="21918">MLKSTCIFGFISFFLLVKNSNQQVHYCKVHEQCPGDNLCEAQGICTSGRRSPMIVKCQKDGSCGRHGACKHNLCWKFERYFQERCNKQDDCPGQSICDRGQCKPAEPMHTPCQKSSDCKDHGVCKYDMCWKISQKITSVQLQPKQIVGQLLFGHSFNRAGRERRREEKQLAVVSHNSPTRNLKNFVSKRKK</sequence>
<evidence type="ECO:0000256" key="1">
    <source>
        <dbReference type="SAM" id="MobiDB-lite"/>
    </source>
</evidence>
<dbReference type="EMBL" id="JBEUSY010000451">
    <property type="protein sequence ID" value="KAL1232637.1"/>
    <property type="molecule type" value="Genomic_DNA"/>
</dbReference>
<accession>A0ABR3K9B0</accession>
<name>A0ABR3K9B0_TRISP</name>
<feature type="region of interest" description="Disordered" evidence="1">
    <location>
        <begin position="169"/>
        <end position="191"/>
    </location>
</feature>
<dbReference type="Proteomes" id="UP001558632">
    <property type="component" value="Unassembled WGS sequence"/>
</dbReference>
<keyword evidence="5" id="KW-1185">Reference proteome</keyword>
<feature type="signal peptide" evidence="2">
    <location>
        <begin position="1"/>
        <end position="22"/>
    </location>
</feature>